<evidence type="ECO:0008006" key="4">
    <source>
        <dbReference type="Google" id="ProtNLM"/>
    </source>
</evidence>
<accession>A0A8X7MJ59</accession>
<keyword evidence="3" id="KW-1185">Reference proteome</keyword>
<evidence type="ECO:0000313" key="2">
    <source>
        <dbReference type="EMBL" id="KAE8237365.1"/>
    </source>
</evidence>
<sequence length="133" mass="14492">MQIRRFSPLSFFLPAVLIGSIALGMVAGAPAPASADLEQHTAESFLKRTISNLEVMSLKELEALLESKKEVQEAFVKAMYRGKALEGTATESEQYYTKKLLEGAKEVKAEMAAISKAIGEKLFGSWKKPTGLP</sequence>
<reference evidence="2" key="2">
    <citation type="journal article" date="2019" name="IMA Fungus">
        <title>Genome sequencing and comparison of five Tilletia species to identify candidate genes for the detection of regulated species infecting wheat.</title>
        <authorList>
            <person name="Nguyen H.D.T."/>
            <person name="Sultana T."/>
            <person name="Kesanakurti P."/>
            <person name="Hambleton S."/>
        </authorList>
    </citation>
    <scope>NUCLEOTIDE SEQUENCE</scope>
    <source>
        <strain evidence="2">DAOMC 236426</strain>
    </source>
</reference>
<keyword evidence="1" id="KW-0732">Signal</keyword>
<dbReference type="Proteomes" id="UP000077684">
    <property type="component" value="Unassembled WGS sequence"/>
</dbReference>
<protein>
    <recommendedName>
        <fullName evidence="4">Altered inheritance of mitochondria protein 41</fullName>
    </recommendedName>
</protein>
<feature type="chain" id="PRO_5036449962" description="Altered inheritance of mitochondria protein 41" evidence="1">
    <location>
        <begin position="29"/>
        <end position="133"/>
    </location>
</feature>
<proteinExistence type="predicted"/>
<organism evidence="2 3">
    <name type="scientific">Tilletia controversa</name>
    <name type="common">dwarf bunt fungus</name>
    <dbReference type="NCBI Taxonomy" id="13291"/>
    <lineage>
        <taxon>Eukaryota</taxon>
        <taxon>Fungi</taxon>
        <taxon>Dikarya</taxon>
        <taxon>Basidiomycota</taxon>
        <taxon>Ustilaginomycotina</taxon>
        <taxon>Exobasidiomycetes</taxon>
        <taxon>Tilletiales</taxon>
        <taxon>Tilletiaceae</taxon>
        <taxon>Tilletia</taxon>
    </lineage>
</organism>
<name>A0A8X7MJ59_9BASI</name>
<reference evidence="2" key="1">
    <citation type="submission" date="2016-04" db="EMBL/GenBank/DDBJ databases">
        <authorList>
            <person name="Nguyen H.D."/>
            <person name="Samba Siva P."/>
            <person name="Cullis J."/>
            <person name="Levesque C.A."/>
            <person name="Hambleton S."/>
        </authorList>
    </citation>
    <scope>NUCLEOTIDE SEQUENCE</scope>
    <source>
        <strain evidence="2">DAOMC 236426</strain>
    </source>
</reference>
<dbReference type="EMBL" id="LWDE02002545">
    <property type="protein sequence ID" value="KAE8237365.1"/>
    <property type="molecule type" value="Genomic_DNA"/>
</dbReference>
<evidence type="ECO:0000313" key="3">
    <source>
        <dbReference type="Proteomes" id="UP000077684"/>
    </source>
</evidence>
<feature type="signal peptide" evidence="1">
    <location>
        <begin position="1"/>
        <end position="28"/>
    </location>
</feature>
<dbReference type="AlphaFoldDB" id="A0A8X7MJ59"/>
<comment type="caution">
    <text evidence="2">The sequence shown here is derived from an EMBL/GenBank/DDBJ whole genome shotgun (WGS) entry which is preliminary data.</text>
</comment>
<evidence type="ECO:0000256" key="1">
    <source>
        <dbReference type="SAM" id="SignalP"/>
    </source>
</evidence>
<gene>
    <name evidence="2" type="ORF">A4X06_0g9250</name>
</gene>